<keyword evidence="1" id="KW-0732">Signal</keyword>
<evidence type="ECO:0000313" key="2">
    <source>
        <dbReference type="EMBL" id="CAL1241355.1"/>
    </source>
</evidence>
<feature type="chain" id="PRO_5046884222" evidence="1">
    <location>
        <begin position="24"/>
        <end position="147"/>
    </location>
</feature>
<feature type="signal peptide" evidence="1">
    <location>
        <begin position="1"/>
        <end position="23"/>
    </location>
</feature>
<name>A0ABM9NL42_9GAMM</name>
<evidence type="ECO:0000256" key="1">
    <source>
        <dbReference type="SAM" id="SignalP"/>
    </source>
</evidence>
<dbReference type="RefSeq" id="WP_348757880.1">
    <property type="nucleotide sequence ID" value="NZ_OZ026884.1"/>
</dbReference>
<keyword evidence="3" id="KW-1185">Reference proteome</keyword>
<dbReference type="Proteomes" id="UP001497493">
    <property type="component" value="Chromosome"/>
</dbReference>
<gene>
    <name evidence="2" type="ORF">MECH1_V1_2579</name>
</gene>
<sequence>MKPFAKRVLAGLLLAGPFTAVPAHEYTGGFLGKPAQATDLHVVVCSNDGTGPAEHLSFQLNAGPPKTGPLVSAQLQVPSKKIAASVTDPINGDRQGSPGLQVRGGDTVYYITVDKTGPGIANYSFTYHCETASGGHTGTDLSTLQDQ</sequence>
<dbReference type="EMBL" id="OZ026884">
    <property type="protein sequence ID" value="CAL1241355.1"/>
    <property type="molecule type" value="Genomic_DNA"/>
</dbReference>
<proteinExistence type="predicted"/>
<protein>
    <submittedName>
        <fullName evidence="2">Uncharacterized protein</fullName>
    </submittedName>
</protein>
<reference evidence="2 3" key="1">
    <citation type="submission" date="2024-04" db="EMBL/GenBank/DDBJ databases">
        <authorList>
            <person name="Cremers G."/>
        </authorList>
    </citation>
    <scope>NUCLEOTIDE SEQUENCE [LARGE SCALE GENOMIC DNA]</scope>
    <source>
        <strain evidence="2">MeCH1-AG</strain>
    </source>
</reference>
<evidence type="ECO:0000313" key="3">
    <source>
        <dbReference type="Proteomes" id="UP001497493"/>
    </source>
</evidence>
<organism evidence="2 3">
    <name type="scientific">Candidatus Methylocalor cossyra</name>
    <dbReference type="NCBI Taxonomy" id="3108543"/>
    <lineage>
        <taxon>Bacteria</taxon>
        <taxon>Pseudomonadati</taxon>
        <taxon>Pseudomonadota</taxon>
        <taxon>Gammaproteobacteria</taxon>
        <taxon>Methylococcales</taxon>
        <taxon>Methylococcaceae</taxon>
        <taxon>Candidatus Methylocalor</taxon>
    </lineage>
</organism>
<accession>A0ABM9NL42</accession>